<evidence type="ECO:0000313" key="2">
    <source>
        <dbReference type="Proteomes" id="UP000013085"/>
    </source>
</evidence>
<dbReference type="Proteomes" id="UP000013085">
    <property type="component" value="Unassembled WGS sequence"/>
</dbReference>
<accession>A0A0E2HDA1</accession>
<dbReference type="HOGENOM" id="CLU_2492332_0_0_9"/>
<protein>
    <submittedName>
        <fullName evidence="1">Uncharacterized protein</fullName>
    </submittedName>
</protein>
<sequence>MGEMPALSRKMTMLRYTDIRLYAAVPCLVLGDRQRARPVRAYGIRESYSLMWEETQIPMTMEEMYLTDHFVISASYPFEAMPRIPV</sequence>
<dbReference type="EMBL" id="AGYR01000013">
    <property type="protein sequence ID" value="ENZ17643.1"/>
    <property type="molecule type" value="Genomic_DNA"/>
</dbReference>
<organism evidence="1 2">
    <name type="scientific">[Clostridium] clostridioforme 90A8</name>
    <dbReference type="NCBI Taxonomy" id="999408"/>
    <lineage>
        <taxon>Bacteria</taxon>
        <taxon>Bacillati</taxon>
        <taxon>Bacillota</taxon>
        <taxon>Clostridia</taxon>
        <taxon>Lachnospirales</taxon>
        <taxon>Lachnospiraceae</taxon>
        <taxon>Enterocloster</taxon>
    </lineage>
</organism>
<evidence type="ECO:0000313" key="1">
    <source>
        <dbReference type="EMBL" id="ENZ17643.1"/>
    </source>
</evidence>
<gene>
    <name evidence="1" type="ORF">HMPREF1090_01593</name>
</gene>
<dbReference type="RefSeq" id="WP_002583535.1">
    <property type="nucleotide sequence ID" value="NZ_KB851018.1"/>
</dbReference>
<dbReference type="PATRIC" id="fig|999408.3.peg.1715"/>
<dbReference type="AlphaFoldDB" id="A0A0E2HDA1"/>
<proteinExistence type="predicted"/>
<comment type="caution">
    <text evidence="1">The sequence shown here is derived from an EMBL/GenBank/DDBJ whole genome shotgun (WGS) entry which is preliminary data.</text>
</comment>
<name>A0A0E2HDA1_9FIRM</name>
<reference evidence="1 2" key="1">
    <citation type="submission" date="2013-01" db="EMBL/GenBank/DDBJ databases">
        <title>The Genome Sequence of Clostridium clostridioforme 90A8.</title>
        <authorList>
            <consortium name="The Broad Institute Genome Sequencing Platform"/>
            <person name="Earl A."/>
            <person name="Ward D."/>
            <person name="Feldgarden M."/>
            <person name="Gevers D."/>
            <person name="Courvalin P."/>
            <person name="Lambert T."/>
            <person name="Walker B."/>
            <person name="Young S.K."/>
            <person name="Zeng Q."/>
            <person name="Gargeya S."/>
            <person name="Fitzgerald M."/>
            <person name="Haas B."/>
            <person name="Abouelleil A."/>
            <person name="Alvarado L."/>
            <person name="Arachchi H.M."/>
            <person name="Berlin A.M."/>
            <person name="Chapman S.B."/>
            <person name="Dewar J."/>
            <person name="Goldberg J."/>
            <person name="Griggs A."/>
            <person name="Gujja S."/>
            <person name="Hansen M."/>
            <person name="Howarth C."/>
            <person name="Imamovic A."/>
            <person name="Larimer J."/>
            <person name="McCowan C."/>
            <person name="Murphy C."/>
            <person name="Neiman D."/>
            <person name="Pearson M."/>
            <person name="Priest M."/>
            <person name="Roberts A."/>
            <person name="Saif S."/>
            <person name="Shea T."/>
            <person name="Sisk P."/>
            <person name="Sykes S."/>
            <person name="Wortman J."/>
            <person name="Nusbaum C."/>
            <person name="Birren B."/>
        </authorList>
    </citation>
    <scope>NUCLEOTIDE SEQUENCE [LARGE SCALE GENOMIC DNA]</scope>
    <source>
        <strain evidence="1 2">90A8</strain>
    </source>
</reference>
<dbReference type="GeneID" id="57959922"/>